<name>A0A3P7MIB0_DIBLA</name>
<dbReference type="PROSITE" id="PS50060">
    <property type="entry name" value="MAM_2"/>
    <property type="match status" value="1"/>
</dbReference>
<dbReference type="InterPro" id="IPR000998">
    <property type="entry name" value="MAM_dom"/>
</dbReference>
<dbReference type="PANTHER" id="PTHR23282">
    <property type="entry name" value="APICAL ENDOSOMAL GLYCOPROTEIN PRECURSOR"/>
    <property type="match status" value="1"/>
</dbReference>
<dbReference type="InterPro" id="IPR051560">
    <property type="entry name" value="MAM_domain-containing"/>
</dbReference>
<reference evidence="2 3" key="1">
    <citation type="submission" date="2018-11" db="EMBL/GenBank/DDBJ databases">
        <authorList>
            <consortium name="Pathogen Informatics"/>
        </authorList>
    </citation>
    <scope>NUCLEOTIDE SEQUENCE [LARGE SCALE GENOMIC DNA]</scope>
</reference>
<feature type="domain" description="MAM" evidence="1">
    <location>
        <begin position="369"/>
        <end position="472"/>
    </location>
</feature>
<dbReference type="OrthoDB" id="412155at2759"/>
<organism evidence="2 3">
    <name type="scientific">Dibothriocephalus latus</name>
    <name type="common">Fish tapeworm</name>
    <name type="synonym">Diphyllobothrium latum</name>
    <dbReference type="NCBI Taxonomy" id="60516"/>
    <lineage>
        <taxon>Eukaryota</taxon>
        <taxon>Metazoa</taxon>
        <taxon>Spiralia</taxon>
        <taxon>Lophotrochozoa</taxon>
        <taxon>Platyhelminthes</taxon>
        <taxon>Cestoda</taxon>
        <taxon>Eucestoda</taxon>
        <taxon>Diphyllobothriidea</taxon>
        <taxon>Diphyllobothriidae</taxon>
        <taxon>Dibothriocephalus</taxon>
    </lineage>
</organism>
<gene>
    <name evidence="2" type="ORF">DILT_LOCUS14243</name>
</gene>
<proteinExistence type="predicted"/>
<evidence type="ECO:0000259" key="1">
    <source>
        <dbReference type="PROSITE" id="PS50060"/>
    </source>
</evidence>
<dbReference type="Proteomes" id="UP000281553">
    <property type="component" value="Unassembled WGS sequence"/>
</dbReference>
<protein>
    <recommendedName>
        <fullName evidence="1">MAM domain-containing protein</fullName>
    </recommendedName>
</protein>
<dbReference type="EMBL" id="UYRU01073374">
    <property type="protein sequence ID" value="VDN23363.1"/>
    <property type="molecule type" value="Genomic_DNA"/>
</dbReference>
<dbReference type="AlphaFoldDB" id="A0A3P7MIB0"/>
<dbReference type="Gene3D" id="2.60.120.200">
    <property type="match status" value="3"/>
</dbReference>
<dbReference type="GO" id="GO:0016020">
    <property type="term" value="C:membrane"/>
    <property type="evidence" value="ECO:0007669"/>
    <property type="project" value="InterPro"/>
</dbReference>
<accession>A0A3P7MIB0</accession>
<keyword evidence="3" id="KW-1185">Reference proteome</keyword>
<evidence type="ECO:0000313" key="3">
    <source>
        <dbReference type="Proteomes" id="UP000281553"/>
    </source>
</evidence>
<evidence type="ECO:0000313" key="2">
    <source>
        <dbReference type="EMBL" id="VDN23363.1"/>
    </source>
</evidence>
<sequence>MEACSVDVVLKMEALNKNGPGSEREMLVLLDLILLAVVASCSDPTIRPVALCNFDQHTCGWTNDPSSSLHSWKIQQRPARGLPTDPAVTYPILCFSANAQAEEDKDATFFSSWLTVPSKPLVKKPPVGDLRARLWSPTIPAALSLRCLKFSYTYVDQPKASRHRQPSNRSAAALALLKQADGCLLIAIIVYRTTSNPTIRPVAVCNFDQHTCGWTNDPSSSLHPWKIEQRPARGLPTDPAVTYPVLCFSANAQSEEDKDAASFNSWLSVPRKHKVKKPQVRDLRARLWSPGVPAELGLRCLKFSYTFVDEPKTSRLRQPSNRSTAALALLKQADGCLVIATIVFRITSSAHALQESSATGLDSTIRPVALCNFDQDTCGWTNDPSSSLYPWKIQNRPPKGFPSTDPTVAYPVLCFSANSQAEEDKDAAPVSSWLSVPRKPKVKKPRVGDLRARLWSPSVPAELGLRCLKFSYTFVDQPKASRPRQPSSRNPAVLALLKQADGCLLIASYLNPSSFVAPPPFHTHCQGGRGRGQQHFLGIIVS</sequence>
<dbReference type="PANTHER" id="PTHR23282:SF101">
    <property type="entry name" value="MAM DOMAIN-CONTAINING PROTEIN"/>
    <property type="match status" value="1"/>
</dbReference>